<reference evidence="11" key="1">
    <citation type="submission" date="2025-08" db="UniProtKB">
        <authorList>
            <consortium name="Ensembl"/>
        </authorList>
    </citation>
    <scope>IDENTIFICATION</scope>
</reference>
<comment type="similarity">
    <text evidence="6">Belongs to the XRCC4-XLF family. XRCC4 subfamily.</text>
</comment>
<evidence type="ECO:0000259" key="8">
    <source>
        <dbReference type="Pfam" id="PF06632"/>
    </source>
</evidence>
<dbReference type="SUPFAM" id="SSF58022">
    <property type="entry name" value="XRCC4, C-terminal oligomerization domain"/>
    <property type="match status" value="1"/>
</dbReference>
<evidence type="ECO:0000256" key="1">
    <source>
        <dbReference type="ARBA" id="ARBA00004123"/>
    </source>
</evidence>
<protein>
    <submittedName>
        <fullName evidence="11">X-ray repair cross complementing 4</fullName>
    </submittedName>
</protein>
<keyword evidence="12" id="KW-1185">Reference proteome</keyword>
<dbReference type="InterPro" id="IPR010585">
    <property type="entry name" value="DNA_repair_prot_XRCC4"/>
</dbReference>
<proteinExistence type="inferred from homology"/>
<reference evidence="11" key="2">
    <citation type="submission" date="2025-09" db="UniProtKB">
        <authorList>
            <consortium name="Ensembl"/>
        </authorList>
    </citation>
    <scope>IDENTIFICATION</scope>
</reference>
<evidence type="ECO:0000313" key="11">
    <source>
        <dbReference type="Ensembl" id="ENSPSTP00000014831.1"/>
    </source>
</evidence>
<dbReference type="GO" id="GO:0032807">
    <property type="term" value="C:DNA ligase IV complex"/>
    <property type="evidence" value="ECO:0007669"/>
    <property type="project" value="TreeGrafter"/>
</dbReference>
<evidence type="ECO:0000256" key="6">
    <source>
        <dbReference type="ARBA" id="ARBA00025728"/>
    </source>
</evidence>
<sequence length="308" mass="35023">MEKTLIRIHPVSDPEAVYFLQVSWEKDISSGFGVILTDGESAWTGTGNNEKKTVLNDTVLFSERKLQPSSFCLNLYYFIVETNLKSVMFRLGSLKLQKVSCPADVVKELIDYCLDCLGGLQVKNEHLQKENERLFCDLSDVEKRLEKCVEAKEELEADLYNRFVLVLNEKKMKIRNLQKLLNEAKESSSTIHEIAFPTCSWEINAFYKFSFSILSSGLWSTLFFFLLAAPERRDSLLGSPDVISTAPRRKRRQRTINPAGTEAKIATSETETLAKEKNRGIGCSEFWSLCLWKESKPNRASSWATCSG</sequence>
<dbReference type="Gene3D" id="2.170.210.10">
    <property type="entry name" value="DNA double-strand break repair and VJ recombination XRCC4, N-terminal"/>
    <property type="match status" value="1"/>
</dbReference>
<dbReference type="Pfam" id="PF06632">
    <property type="entry name" value="XRCC4"/>
    <property type="match status" value="1"/>
</dbReference>
<dbReference type="InterPro" id="IPR053962">
    <property type="entry name" value="XRCC4_CC"/>
</dbReference>
<dbReference type="InterPro" id="IPR009089">
    <property type="entry name" value="XRCC4_N_sf"/>
</dbReference>
<feature type="domain" description="XRCC4 coiled-coil" evidence="9">
    <location>
        <begin position="101"/>
        <end position="177"/>
    </location>
</feature>
<evidence type="ECO:0000256" key="2">
    <source>
        <dbReference type="ARBA" id="ARBA00022763"/>
    </source>
</evidence>
<dbReference type="Ensembl" id="ENSPSTT00000015563.1">
    <property type="protein sequence ID" value="ENSPSTP00000014831.1"/>
    <property type="gene ID" value="ENSPSTG00000010500.1"/>
</dbReference>
<dbReference type="PANTHER" id="PTHR28559">
    <property type="entry name" value="DNA REPAIR PROTEIN XRCC4"/>
    <property type="match status" value="1"/>
</dbReference>
<dbReference type="InterPro" id="IPR053961">
    <property type="entry name" value="XRCC4_N"/>
</dbReference>
<feature type="coiled-coil region" evidence="7">
    <location>
        <begin position="124"/>
        <end position="187"/>
    </location>
</feature>
<dbReference type="FunFam" id="1.20.5.370:FF:000011">
    <property type="entry name" value="DNA repair protein XRCC4 isoform X2"/>
    <property type="match status" value="1"/>
</dbReference>
<dbReference type="GO" id="GO:0006303">
    <property type="term" value="P:double-strand break repair via nonhomologous end joining"/>
    <property type="evidence" value="ECO:0007669"/>
    <property type="project" value="TreeGrafter"/>
</dbReference>
<dbReference type="GO" id="GO:0033152">
    <property type="term" value="P:immunoglobulin V(D)J recombination"/>
    <property type="evidence" value="ECO:0007669"/>
    <property type="project" value="TreeGrafter"/>
</dbReference>
<keyword evidence="5" id="KW-0539">Nucleus</keyword>
<evidence type="ECO:0000259" key="10">
    <source>
        <dbReference type="Pfam" id="PF21925"/>
    </source>
</evidence>
<dbReference type="GO" id="GO:0005958">
    <property type="term" value="C:DNA-dependent protein kinase-DNA ligase 4 complex"/>
    <property type="evidence" value="ECO:0007669"/>
    <property type="project" value="TreeGrafter"/>
</dbReference>
<comment type="subcellular location">
    <subcellularLocation>
        <location evidence="1">Nucleus</location>
    </subcellularLocation>
</comment>
<dbReference type="Proteomes" id="UP000694428">
    <property type="component" value="Unplaced"/>
</dbReference>
<dbReference type="Gene3D" id="1.20.5.370">
    <property type="match status" value="1"/>
</dbReference>
<evidence type="ECO:0000313" key="12">
    <source>
        <dbReference type="Proteomes" id="UP000694428"/>
    </source>
</evidence>
<name>A0A8C9FIU2_PAVCR</name>
<dbReference type="SUPFAM" id="SSF50809">
    <property type="entry name" value="XRCC4, N-terminal domain"/>
    <property type="match status" value="1"/>
</dbReference>
<feature type="domain" description="XRCC4 N-terminal" evidence="8">
    <location>
        <begin position="18"/>
        <end position="46"/>
    </location>
</feature>
<dbReference type="GO" id="GO:0010165">
    <property type="term" value="P:response to X-ray"/>
    <property type="evidence" value="ECO:0007669"/>
    <property type="project" value="TreeGrafter"/>
</dbReference>
<dbReference type="Pfam" id="PF21925">
    <property type="entry name" value="XRCC4_C"/>
    <property type="match status" value="1"/>
</dbReference>
<feature type="domain" description="XRCC4 C-terminal" evidence="10">
    <location>
        <begin position="229"/>
        <end position="278"/>
    </location>
</feature>
<dbReference type="PANTHER" id="PTHR28559:SF1">
    <property type="entry name" value="DNA REPAIR PROTEIN XRCC4"/>
    <property type="match status" value="1"/>
</dbReference>
<evidence type="ECO:0000256" key="3">
    <source>
        <dbReference type="ARBA" id="ARBA00023172"/>
    </source>
</evidence>
<evidence type="ECO:0000256" key="5">
    <source>
        <dbReference type="ARBA" id="ARBA00023242"/>
    </source>
</evidence>
<dbReference type="Pfam" id="PF21924">
    <property type="entry name" value="XRCC4_CC"/>
    <property type="match status" value="1"/>
</dbReference>
<organism evidence="11 12">
    <name type="scientific">Pavo cristatus</name>
    <name type="common">Indian peafowl</name>
    <name type="synonym">Blue peafowl</name>
    <dbReference type="NCBI Taxonomy" id="9049"/>
    <lineage>
        <taxon>Eukaryota</taxon>
        <taxon>Metazoa</taxon>
        <taxon>Chordata</taxon>
        <taxon>Craniata</taxon>
        <taxon>Vertebrata</taxon>
        <taxon>Euteleostomi</taxon>
        <taxon>Archelosauria</taxon>
        <taxon>Archosauria</taxon>
        <taxon>Dinosauria</taxon>
        <taxon>Saurischia</taxon>
        <taxon>Theropoda</taxon>
        <taxon>Coelurosauria</taxon>
        <taxon>Aves</taxon>
        <taxon>Neognathae</taxon>
        <taxon>Galloanserae</taxon>
        <taxon>Galliformes</taxon>
        <taxon>Phasianidae</taxon>
        <taxon>Phasianinae</taxon>
        <taxon>Pavo</taxon>
    </lineage>
</organism>
<dbReference type="InterPro" id="IPR014751">
    <property type="entry name" value="XRCC4-like_C"/>
</dbReference>
<evidence type="ECO:0000256" key="7">
    <source>
        <dbReference type="SAM" id="Coils"/>
    </source>
</evidence>
<keyword evidence="7" id="KW-0175">Coiled coil</keyword>
<evidence type="ECO:0000256" key="4">
    <source>
        <dbReference type="ARBA" id="ARBA00023204"/>
    </source>
</evidence>
<dbReference type="AlphaFoldDB" id="A0A8C9FIU2"/>
<dbReference type="InterPro" id="IPR053963">
    <property type="entry name" value="XRCC4_C"/>
</dbReference>
<evidence type="ECO:0000259" key="9">
    <source>
        <dbReference type="Pfam" id="PF21924"/>
    </source>
</evidence>
<dbReference type="InterPro" id="IPR038051">
    <property type="entry name" value="XRCC4-like_N_sf"/>
</dbReference>
<keyword evidence="2" id="KW-0227">DNA damage</keyword>
<keyword evidence="4" id="KW-0234">DNA repair</keyword>
<keyword evidence="3" id="KW-0233">DNA recombination</keyword>
<dbReference type="GO" id="GO:0003677">
    <property type="term" value="F:DNA binding"/>
    <property type="evidence" value="ECO:0007669"/>
    <property type="project" value="InterPro"/>
</dbReference>
<accession>A0A8C9FIU2</accession>